<feature type="region of interest" description="Disordered" evidence="1">
    <location>
        <begin position="1"/>
        <end position="34"/>
    </location>
</feature>
<gene>
    <name evidence="2" type="ORF">JJB97_17380</name>
</gene>
<protein>
    <submittedName>
        <fullName evidence="2">Uncharacterized protein</fullName>
    </submittedName>
</protein>
<accession>A0A8K0V8L7</accession>
<reference evidence="2" key="1">
    <citation type="submission" date="2021-01" db="EMBL/GenBank/DDBJ databases">
        <title>Intestinitalea alba gen. nov., sp. nov., a novel genus of the family Enterobacteriaceae, isolated from the gut of the plastic-eating mealworm Tenebrio molitor L.</title>
        <authorList>
            <person name="Yang Y."/>
        </authorList>
    </citation>
    <scope>NUCLEOTIDE SEQUENCE</scope>
    <source>
        <strain evidence="2">BIT-L3</strain>
    </source>
</reference>
<evidence type="ECO:0000313" key="2">
    <source>
        <dbReference type="EMBL" id="MBK4717050.1"/>
    </source>
</evidence>
<comment type="caution">
    <text evidence="2">The sequence shown here is derived from an EMBL/GenBank/DDBJ whole genome shotgun (WGS) entry which is preliminary data.</text>
</comment>
<evidence type="ECO:0000313" key="3">
    <source>
        <dbReference type="Proteomes" id="UP000659047"/>
    </source>
</evidence>
<dbReference type="EMBL" id="JAEPBH010000083">
    <property type="protein sequence ID" value="MBK4717050.1"/>
    <property type="molecule type" value="Genomic_DNA"/>
</dbReference>
<keyword evidence="3" id="KW-1185">Reference proteome</keyword>
<proteinExistence type="predicted"/>
<dbReference type="AlphaFoldDB" id="A0A8K0V8L7"/>
<dbReference type="Proteomes" id="UP000659047">
    <property type="component" value="Unassembled WGS sequence"/>
</dbReference>
<organism evidence="2 3">
    <name type="scientific">Tenebrionibacter intestinalis</name>
    <dbReference type="NCBI Taxonomy" id="2799638"/>
    <lineage>
        <taxon>Bacteria</taxon>
        <taxon>Pseudomonadati</taxon>
        <taxon>Pseudomonadota</taxon>
        <taxon>Gammaproteobacteria</taxon>
        <taxon>Enterobacterales</taxon>
        <taxon>Enterobacteriaceae</taxon>
        <taxon>Tenebrionibacter/Tenebrionicola group</taxon>
        <taxon>Tenebrionibacter</taxon>
    </lineage>
</organism>
<dbReference type="RefSeq" id="WP_238715348.1">
    <property type="nucleotide sequence ID" value="NZ_JAEPBH010000083.1"/>
</dbReference>
<name>A0A8K0V8L7_9ENTR</name>
<sequence>MGRQYNNKLTPEALATIDQSPFTAEQRAEMDEGSRALPVEQKAFCREHPITALYHGDEIISPPQVGAALTGREVVAMPPDFLTATGDA</sequence>
<evidence type="ECO:0000256" key="1">
    <source>
        <dbReference type="SAM" id="MobiDB-lite"/>
    </source>
</evidence>